<dbReference type="PANTHER" id="PTHR22748">
    <property type="entry name" value="AP ENDONUCLEASE"/>
    <property type="match status" value="1"/>
</dbReference>
<feature type="binding site" evidence="4">
    <location>
        <position position="149"/>
    </location>
    <ligand>
        <name>Mg(2+)</name>
        <dbReference type="ChEBI" id="CHEBI:18420"/>
        <label>1</label>
    </ligand>
</feature>
<comment type="cofactor">
    <cofactor evidence="4">
        <name>Mg(2+)</name>
        <dbReference type="ChEBI" id="CHEBI:18420"/>
    </cofactor>
    <cofactor evidence="4">
        <name>Mn(2+)</name>
        <dbReference type="ChEBI" id="CHEBI:29035"/>
    </cofactor>
    <text evidence="4">Probably binds two magnesium or manganese ions per subunit.</text>
</comment>
<evidence type="ECO:0000313" key="6">
    <source>
        <dbReference type="EMBL" id="QSL64601.1"/>
    </source>
</evidence>
<dbReference type="GO" id="GO:0005634">
    <property type="term" value="C:nucleus"/>
    <property type="evidence" value="ECO:0007669"/>
    <property type="project" value="TreeGrafter"/>
</dbReference>
<keyword evidence="4" id="KW-0464">Manganese</keyword>
<dbReference type="InterPro" id="IPR036691">
    <property type="entry name" value="Endo/exonu/phosph_ase_sf"/>
</dbReference>
<feature type="site" description="Interaction with DNA substrate" evidence="5">
    <location>
        <position position="149"/>
    </location>
</feature>
<evidence type="ECO:0000256" key="2">
    <source>
        <dbReference type="ARBA" id="ARBA00022801"/>
    </source>
</evidence>
<dbReference type="GO" id="GO:0046872">
    <property type="term" value="F:metal ion binding"/>
    <property type="evidence" value="ECO:0007669"/>
    <property type="project" value="UniProtKB-KW"/>
</dbReference>
<dbReference type="EMBL" id="CP054534">
    <property type="protein sequence ID" value="QSL64601.1"/>
    <property type="molecule type" value="Genomic_DNA"/>
</dbReference>
<dbReference type="GO" id="GO:0006284">
    <property type="term" value="P:base-excision repair"/>
    <property type="evidence" value="ECO:0007669"/>
    <property type="project" value="TreeGrafter"/>
</dbReference>
<evidence type="ECO:0000256" key="3">
    <source>
        <dbReference type="ARBA" id="ARBA00022842"/>
    </source>
</evidence>
<reference evidence="6" key="1">
    <citation type="submission" date="2020-06" db="EMBL/GenBank/DDBJ databases">
        <title>Genomes of multiple members of Pneumocystis genus reveal paths to human pathogen Pneumocystis jirovecii.</title>
        <authorList>
            <person name="Cisse O.H."/>
            <person name="Ma L."/>
            <person name="Dekker J."/>
            <person name="Khil P."/>
            <person name="Jo J."/>
            <person name="Brenchley J."/>
            <person name="Blair R."/>
            <person name="Pahar B."/>
            <person name="Chabe M."/>
            <person name="Van Rompay K.A."/>
            <person name="Keesler R."/>
            <person name="Sukura A."/>
            <person name="Hirsch V."/>
            <person name="Kutty G."/>
            <person name="Liu Y."/>
            <person name="Peng L."/>
            <person name="Chen J."/>
            <person name="Song J."/>
            <person name="Weissenbacher-Lang C."/>
            <person name="Xu J."/>
            <person name="Upham N.S."/>
            <person name="Stajich J.E."/>
            <person name="Cuomo C.A."/>
            <person name="Cushion M.T."/>
            <person name="Kovacs J.A."/>
        </authorList>
    </citation>
    <scope>NUCLEOTIDE SEQUENCE</scope>
    <source>
        <strain evidence="6">2A</strain>
    </source>
</reference>
<dbReference type="SUPFAM" id="SSF56219">
    <property type="entry name" value="DNase I-like"/>
    <property type="match status" value="1"/>
</dbReference>
<dbReference type="PANTHER" id="PTHR22748:SF4">
    <property type="entry name" value="DNA-(APURINIC OR APYRIMIDINIC SITE) ENDONUCLEASE 2"/>
    <property type="match status" value="1"/>
</dbReference>
<dbReference type="GO" id="GO:0008081">
    <property type="term" value="F:phosphoric diester hydrolase activity"/>
    <property type="evidence" value="ECO:0007669"/>
    <property type="project" value="TreeGrafter"/>
</dbReference>
<sequence>MELCHVFSEKIQRKDLTHNLTNVPGYLSFYTFSKKRKGYSGVAIYVKESLCIPLKAEEGITGYLIHSGESIPYIQCPESISIGGYTKMSSQHAQELDKEGEKCLHCWNTKINARTCNFGTRIDYILITEELLPWFEFSDIQANVMGLDHCPIFAKIKSQIYNWKRSGKTDNILDLINKEETFIDGILASKLPKPPHLETHNFPEFSFQDIKLIKLEKDTPLEKEFNLLNSENINAGTILRIFNTLKNDTKGNPEAVELQKKTWNNIFTKPSPPLSNVHQKLCIELQCKKSGVNFGRHFWLCSNPISKKYKDQNQMHFDIKNKFKCGFLDGAAIIIKSLKYK</sequence>
<evidence type="ECO:0000256" key="1">
    <source>
        <dbReference type="ARBA" id="ARBA00022723"/>
    </source>
</evidence>
<dbReference type="Gene3D" id="3.60.10.10">
    <property type="entry name" value="Endonuclease/exonuclease/phosphatase"/>
    <property type="match status" value="2"/>
</dbReference>
<keyword evidence="2" id="KW-0378">Hydrolase</keyword>
<feature type="site" description="Important for catalytic activity" evidence="5">
    <location>
        <position position="123"/>
    </location>
</feature>
<evidence type="ECO:0000256" key="5">
    <source>
        <dbReference type="PIRSR" id="PIRSR604808-3"/>
    </source>
</evidence>
<evidence type="ECO:0000256" key="4">
    <source>
        <dbReference type="PIRSR" id="PIRSR604808-2"/>
    </source>
</evidence>
<dbReference type="OrthoDB" id="391817at2759"/>
<organism evidence="6 7">
    <name type="scientific">Pneumocystis wakefieldiae</name>
    <dbReference type="NCBI Taxonomy" id="38082"/>
    <lineage>
        <taxon>Eukaryota</taxon>
        <taxon>Fungi</taxon>
        <taxon>Dikarya</taxon>
        <taxon>Ascomycota</taxon>
        <taxon>Taphrinomycotina</taxon>
        <taxon>Pneumocystomycetes</taxon>
        <taxon>Pneumocystaceae</taxon>
        <taxon>Pneumocystis</taxon>
    </lineage>
</organism>
<keyword evidence="1 4" id="KW-0479">Metal-binding</keyword>
<protein>
    <submittedName>
        <fullName evidence="6">Uncharacterized protein</fullName>
    </submittedName>
</protein>
<name>A0A899FS49_9ASCO</name>
<keyword evidence="7" id="KW-1185">Reference proteome</keyword>
<accession>A0A899FS49</accession>
<evidence type="ECO:0000313" key="7">
    <source>
        <dbReference type="Proteomes" id="UP000663699"/>
    </source>
</evidence>
<dbReference type="GO" id="GO:0003906">
    <property type="term" value="F:DNA-(apurinic or apyrimidinic site) endonuclease activity"/>
    <property type="evidence" value="ECO:0007669"/>
    <property type="project" value="TreeGrafter"/>
</dbReference>
<dbReference type="InterPro" id="IPR004808">
    <property type="entry name" value="AP_endonuc_1"/>
</dbReference>
<gene>
    <name evidence="6" type="ORF">MERGE_001902</name>
</gene>
<feature type="binding site" evidence="4">
    <location>
        <position position="148"/>
    </location>
    <ligand>
        <name>Mg(2+)</name>
        <dbReference type="ChEBI" id="CHEBI:18420"/>
        <label>1</label>
    </ligand>
</feature>
<dbReference type="GO" id="GO:0008311">
    <property type="term" value="F:double-stranded DNA 3'-5' DNA exonuclease activity"/>
    <property type="evidence" value="ECO:0007669"/>
    <property type="project" value="TreeGrafter"/>
</dbReference>
<keyword evidence="3 4" id="KW-0460">Magnesium</keyword>
<dbReference type="Proteomes" id="UP000663699">
    <property type="component" value="Chromosome 3"/>
</dbReference>
<proteinExistence type="predicted"/>
<dbReference type="AlphaFoldDB" id="A0A899FS49"/>